<gene>
    <name evidence="1" type="ORF">K3G42_026592</name>
</gene>
<evidence type="ECO:0000313" key="2">
    <source>
        <dbReference type="Proteomes" id="UP000827872"/>
    </source>
</evidence>
<protein>
    <submittedName>
        <fullName evidence="1">Uncharacterized protein</fullName>
    </submittedName>
</protein>
<name>A0ACB8GC05_9SAUR</name>
<organism evidence="1 2">
    <name type="scientific">Sphaerodactylus townsendi</name>
    <dbReference type="NCBI Taxonomy" id="933632"/>
    <lineage>
        <taxon>Eukaryota</taxon>
        <taxon>Metazoa</taxon>
        <taxon>Chordata</taxon>
        <taxon>Craniata</taxon>
        <taxon>Vertebrata</taxon>
        <taxon>Euteleostomi</taxon>
        <taxon>Lepidosauria</taxon>
        <taxon>Squamata</taxon>
        <taxon>Bifurcata</taxon>
        <taxon>Gekkota</taxon>
        <taxon>Sphaerodactylidae</taxon>
        <taxon>Sphaerodactylus</taxon>
    </lineage>
</organism>
<sequence length="235" mass="26240">MMSKEEDEIERKRSAGMSLSVRSCLNGQTQLTEVVSSAHQPPDVEEAAIGLGRLRIGSIQGLADNQIYQGTELGFTSKSDLPLLEFRQSMEVTQIRGFSSGRTSEEVYFPERESLEHSKEVWTLPLGGLQPRNIFGPLSEHRKSVAWGKRKKLEVADDFYSNSDSDPSRVTGISRQEADWWNQERCEYQAVIRQYCQEVESLQARTDATDLARCGAPEAIQSVPLVSSLGLKVGE</sequence>
<reference evidence="1" key="1">
    <citation type="submission" date="2021-08" db="EMBL/GenBank/DDBJ databases">
        <title>The first chromosome-level gecko genome reveals the dynamic sex chromosomes of Neotropical dwarf geckos (Sphaerodactylidae: Sphaerodactylus).</title>
        <authorList>
            <person name="Pinto B.J."/>
            <person name="Keating S.E."/>
            <person name="Gamble T."/>
        </authorList>
    </citation>
    <scope>NUCLEOTIDE SEQUENCE</scope>
    <source>
        <strain evidence="1">TG3544</strain>
    </source>
</reference>
<accession>A0ACB8GC05</accession>
<comment type="caution">
    <text evidence="1">The sequence shown here is derived from an EMBL/GenBank/DDBJ whole genome shotgun (WGS) entry which is preliminary data.</text>
</comment>
<evidence type="ECO:0000313" key="1">
    <source>
        <dbReference type="EMBL" id="KAH8017138.1"/>
    </source>
</evidence>
<keyword evidence="2" id="KW-1185">Reference proteome</keyword>
<dbReference type="EMBL" id="CM037614">
    <property type="protein sequence ID" value="KAH8017138.1"/>
    <property type="molecule type" value="Genomic_DNA"/>
</dbReference>
<dbReference type="Proteomes" id="UP000827872">
    <property type="component" value="Linkage Group LG01"/>
</dbReference>
<proteinExistence type="predicted"/>